<name>A0AA35SI92_GEOBA</name>
<gene>
    <name evidence="1" type="ORF">GBAR_LOCUS16987</name>
</gene>
<dbReference type="Proteomes" id="UP001174909">
    <property type="component" value="Unassembled WGS sequence"/>
</dbReference>
<organism evidence="1 2">
    <name type="scientific">Geodia barretti</name>
    <name type="common">Barrett's horny sponge</name>
    <dbReference type="NCBI Taxonomy" id="519541"/>
    <lineage>
        <taxon>Eukaryota</taxon>
        <taxon>Metazoa</taxon>
        <taxon>Porifera</taxon>
        <taxon>Demospongiae</taxon>
        <taxon>Heteroscleromorpha</taxon>
        <taxon>Tetractinellida</taxon>
        <taxon>Astrophorina</taxon>
        <taxon>Geodiidae</taxon>
        <taxon>Geodia</taxon>
    </lineage>
</organism>
<accession>A0AA35SI92</accession>
<evidence type="ECO:0000313" key="1">
    <source>
        <dbReference type="EMBL" id="CAI8029929.1"/>
    </source>
</evidence>
<proteinExistence type="predicted"/>
<evidence type="ECO:0000313" key="2">
    <source>
        <dbReference type="Proteomes" id="UP001174909"/>
    </source>
</evidence>
<protein>
    <submittedName>
        <fullName evidence="1">Uncharacterized protein</fullName>
    </submittedName>
</protein>
<feature type="non-terminal residue" evidence="1">
    <location>
        <position position="1"/>
    </location>
</feature>
<reference evidence="1" key="1">
    <citation type="submission" date="2023-03" db="EMBL/GenBank/DDBJ databases">
        <authorList>
            <person name="Steffen K."/>
            <person name="Cardenas P."/>
        </authorList>
    </citation>
    <scope>NUCLEOTIDE SEQUENCE</scope>
</reference>
<comment type="caution">
    <text evidence="1">The sequence shown here is derived from an EMBL/GenBank/DDBJ whole genome shotgun (WGS) entry which is preliminary data.</text>
</comment>
<sequence>QASSSAPNLYTCSSPGNSVCAGWLCTCSGWFKHSEPHRTYTRTTSRAPAAGAPFRRCSRLVSGRCSQESWMGYFQRPFCAGRGRGRPRSL</sequence>
<keyword evidence="2" id="KW-1185">Reference proteome</keyword>
<dbReference type="AlphaFoldDB" id="A0AA35SI92"/>
<dbReference type="EMBL" id="CASHTH010002447">
    <property type="protein sequence ID" value="CAI8029929.1"/>
    <property type="molecule type" value="Genomic_DNA"/>
</dbReference>